<feature type="transmembrane region" description="Helical" evidence="2">
    <location>
        <begin position="510"/>
        <end position="528"/>
    </location>
</feature>
<keyword evidence="4" id="KW-0830">Ubiquinone</keyword>
<feature type="transmembrane region" description="Helical" evidence="2">
    <location>
        <begin position="534"/>
        <end position="561"/>
    </location>
</feature>
<keyword evidence="5" id="KW-1185">Reference proteome</keyword>
<dbReference type="EMBL" id="FNLL01000006">
    <property type="protein sequence ID" value="SDU30198.1"/>
    <property type="molecule type" value="Genomic_DNA"/>
</dbReference>
<evidence type="ECO:0000259" key="3">
    <source>
        <dbReference type="Pfam" id="PF03109"/>
    </source>
</evidence>
<dbReference type="SUPFAM" id="SSF56112">
    <property type="entry name" value="Protein kinase-like (PK-like)"/>
    <property type="match status" value="1"/>
</dbReference>
<evidence type="ECO:0000256" key="1">
    <source>
        <dbReference type="ARBA" id="ARBA00009670"/>
    </source>
</evidence>
<keyword evidence="2" id="KW-0472">Membrane</keyword>
<protein>
    <submittedName>
        <fullName evidence="4">Ubiquinone biosynthesis protein</fullName>
    </submittedName>
</protein>
<keyword evidence="2" id="KW-1133">Transmembrane helix</keyword>
<dbReference type="Pfam" id="PF03109">
    <property type="entry name" value="ABC1"/>
    <property type="match status" value="1"/>
</dbReference>
<dbReference type="AlphaFoldDB" id="A0A1H2HF65"/>
<dbReference type="PANTHER" id="PTHR10566:SF113">
    <property type="entry name" value="PROTEIN ACTIVITY OF BC1 COMPLEX KINASE 7, CHLOROPLASTIC"/>
    <property type="match status" value="1"/>
</dbReference>
<proteinExistence type="inferred from homology"/>
<dbReference type="CDD" id="cd05121">
    <property type="entry name" value="ABC1_ADCK3-like"/>
    <property type="match status" value="1"/>
</dbReference>
<organism evidence="4 5">
    <name type="scientific">Desulfobacula phenolica</name>
    <dbReference type="NCBI Taxonomy" id="90732"/>
    <lineage>
        <taxon>Bacteria</taxon>
        <taxon>Pseudomonadati</taxon>
        <taxon>Thermodesulfobacteriota</taxon>
        <taxon>Desulfobacteria</taxon>
        <taxon>Desulfobacterales</taxon>
        <taxon>Desulfobacteraceae</taxon>
        <taxon>Desulfobacula</taxon>
    </lineage>
</organism>
<reference evidence="5" key="1">
    <citation type="submission" date="2016-10" db="EMBL/GenBank/DDBJ databases">
        <authorList>
            <person name="Varghese N."/>
            <person name="Submissions S."/>
        </authorList>
    </citation>
    <scope>NUCLEOTIDE SEQUENCE [LARGE SCALE GENOMIC DNA]</scope>
    <source>
        <strain evidence="5">DSM 3384</strain>
    </source>
</reference>
<dbReference type="InterPro" id="IPR011009">
    <property type="entry name" value="Kinase-like_dom_sf"/>
</dbReference>
<comment type="similarity">
    <text evidence="1">Belongs to the protein kinase superfamily. ADCK protein kinase family.</text>
</comment>
<dbReference type="InterPro" id="IPR004147">
    <property type="entry name" value="ABC1_dom"/>
</dbReference>
<evidence type="ECO:0000256" key="2">
    <source>
        <dbReference type="SAM" id="Phobius"/>
    </source>
</evidence>
<dbReference type="Proteomes" id="UP000199608">
    <property type="component" value="Unassembled WGS sequence"/>
</dbReference>
<dbReference type="RefSeq" id="WP_092234298.1">
    <property type="nucleotide sequence ID" value="NZ_FNLL01000006.1"/>
</dbReference>
<evidence type="ECO:0000313" key="5">
    <source>
        <dbReference type="Proteomes" id="UP000199608"/>
    </source>
</evidence>
<dbReference type="PANTHER" id="PTHR10566">
    <property type="entry name" value="CHAPERONE-ACTIVITY OF BC1 COMPLEX CABC1 -RELATED"/>
    <property type="match status" value="1"/>
</dbReference>
<name>A0A1H2HF65_9BACT</name>
<accession>A0A1H2HF65</accession>
<evidence type="ECO:0000313" key="4">
    <source>
        <dbReference type="EMBL" id="SDU30198.1"/>
    </source>
</evidence>
<dbReference type="InterPro" id="IPR050154">
    <property type="entry name" value="UbiB_kinase"/>
</dbReference>
<sequence>MLSIKKIGRVSKRYRNLMRYQHIIGVILKYGFENIIDAMNIERYIESGLQLIHVVNKHEKVEKFSKNQRIRMMLEELGPTFIKMGQILSSRPDLIPVDLLNELEKLQDHVQPFEFEHVKTIIASEFGKSHEKIFDSMEQTPFASASIGQVHRAQTHNKDQIAVKIQRPGIRKTIETDLEIMLHLASIMENNIEEVALFKPVKIVEEFAKTLEKELDYSIEASNMQRMAQQFKDDKTIQIPKVYDAESSERVLAMEYIRGIKADDVEAIESAGLDKKLITRRGADFIMKQVFEHGFFHADPHPGNIFIMEKNRICPVDFGMTGFIDQATREVFVDLIHSITTNNFKLTSRLVCELAEYEIQPDLTRLEKDVSQFVSLHLSKSLKDIKTAKMVNQFLEMCATHKLRIPPDFFLMIKAFISIEGVAKKLDPDFDMISHAIPYVTAAKYRKFKTSRITEELMGMARESYKLLRIFPTDAVEIMRLIKSGKLSFDINIKGLDKMLNTQDQTSNRISFSIIIAALILGSAILINSKVPPMLFGVSVIGIAGFLAAAVMGIWLLIAIIQKGRL</sequence>
<keyword evidence="2" id="KW-0812">Transmembrane</keyword>
<feature type="domain" description="ABC1 atypical kinase-like" evidence="3">
    <location>
        <begin position="105"/>
        <end position="345"/>
    </location>
</feature>
<gene>
    <name evidence="4" type="ORF">SAMN04487931_106197</name>
</gene>